<reference evidence="2" key="1">
    <citation type="journal article" date="2020" name="Stud. Mycol.">
        <title>101 Dothideomycetes genomes: a test case for predicting lifestyles and emergence of pathogens.</title>
        <authorList>
            <person name="Haridas S."/>
            <person name="Albert R."/>
            <person name="Binder M."/>
            <person name="Bloem J."/>
            <person name="Labutti K."/>
            <person name="Salamov A."/>
            <person name="Andreopoulos B."/>
            <person name="Baker S."/>
            <person name="Barry K."/>
            <person name="Bills G."/>
            <person name="Bluhm B."/>
            <person name="Cannon C."/>
            <person name="Castanera R."/>
            <person name="Culley D."/>
            <person name="Daum C."/>
            <person name="Ezra D."/>
            <person name="Gonzalez J."/>
            <person name="Henrissat B."/>
            <person name="Kuo A."/>
            <person name="Liang C."/>
            <person name="Lipzen A."/>
            <person name="Lutzoni F."/>
            <person name="Magnuson J."/>
            <person name="Mondo S."/>
            <person name="Nolan M."/>
            <person name="Ohm R."/>
            <person name="Pangilinan J."/>
            <person name="Park H.-J."/>
            <person name="Ramirez L."/>
            <person name="Alfaro M."/>
            <person name="Sun H."/>
            <person name="Tritt A."/>
            <person name="Yoshinaga Y."/>
            <person name="Zwiers L.-H."/>
            <person name="Turgeon B."/>
            <person name="Goodwin S."/>
            <person name="Spatafora J."/>
            <person name="Crous P."/>
            <person name="Grigoriev I."/>
        </authorList>
    </citation>
    <scope>NUCLEOTIDE SEQUENCE</scope>
    <source>
        <strain evidence="2">CBS 110217</strain>
    </source>
</reference>
<name>A0A9P4LFC7_9PLEO</name>
<dbReference type="EMBL" id="ML978621">
    <property type="protein sequence ID" value="KAF2022472.1"/>
    <property type="molecule type" value="Genomic_DNA"/>
</dbReference>
<keyword evidence="3" id="KW-1185">Reference proteome</keyword>
<gene>
    <name evidence="2" type="ORF">EK21DRAFT_95684</name>
</gene>
<evidence type="ECO:0000313" key="2">
    <source>
        <dbReference type="EMBL" id="KAF2022472.1"/>
    </source>
</evidence>
<accession>A0A9P4LFC7</accession>
<proteinExistence type="predicted"/>
<dbReference type="Proteomes" id="UP000799777">
    <property type="component" value="Unassembled WGS sequence"/>
</dbReference>
<sequence>MQFKLPLGLISYSHLGSSATVNSKASDDSSGVSDNEDCSDSNSSDDCSDAISSDDCSDAISSDDCSDAAISDTIVCARGVNISTNEDLSNASILDDLCDCDLDSFDTSDSHINTCRRDCLPHDSIPFALDTKYLSFSQEIEYAKRHNKQKGFDHDKQRLQQLAHYFSLELYESLEETELKMPSKWRGDYLHDLQTDDRKRFKATVRKRYFGWLTIHDRALSALEGHFRLQELCQDKEDIRTSLLRLWAFLPQDFCPSGEPLHLQERHVKRLLDGTQRSERNQIQDFLSTLVSHFCNVDKGALLERIRLVEQHPDAEPPVRVADLLATGAYSRLMQRQLLQTPLMFWPAMFKPGVSQYFETEMRPPLVYYDDPDTNTVIAFQKHMSWESITFG</sequence>
<comment type="caution">
    <text evidence="2">The sequence shown here is derived from an EMBL/GenBank/DDBJ whole genome shotgun (WGS) entry which is preliminary data.</text>
</comment>
<feature type="region of interest" description="Disordered" evidence="1">
    <location>
        <begin position="22"/>
        <end position="48"/>
    </location>
</feature>
<organism evidence="2 3">
    <name type="scientific">Setomelanomma holmii</name>
    <dbReference type="NCBI Taxonomy" id="210430"/>
    <lineage>
        <taxon>Eukaryota</taxon>
        <taxon>Fungi</taxon>
        <taxon>Dikarya</taxon>
        <taxon>Ascomycota</taxon>
        <taxon>Pezizomycotina</taxon>
        <taxon>Dothideomycetes</taxon>
        <taxon>Pleosporomycetidae</taxon>
        <taxon>Pleosporales</taxon>
        <taxon>Pleosporineae</taxon>
        <taxon>Phaeosphaeriaceae</taxon>
        <taxon>Setomelanomma</taxon>
    </lineage>
</organism>
<dbReference type="AlphaFoldDB" id="A0A9P4LFC7"/>
<evidence type="ECO:0000256" key="1">
    <source>
        <dbReference type="SAM" id="MobiDB-lite"/>
    </source>
</evidence>
<protein>
    <submittedName>
        <fullName evidence="2">Uncharacterized protein</fullName>
    </submittedName>
</protein>
<evidence type="ECO:0000313" key="3">
    <source>
        <dbReference type="Proteomes" id="UP000799777"/>
    </source>
</evidence>
<feature type="compositionally biased region" description="Polar residues" evidence="1">
    <location>
        <begin position="22"/>
        <end position="32"/>
    </location>
</feature>